<dbReference type="AlphaFoldDB" id="A0A9P5I1G2"/>
<proteinExistence type="predicted"/>
<evidence type="ECO:0000313" key="3">
    <source>
        <dbReference type="Proteomes" id="UP000710849"/>
    </source>
</evidence>
<dbReference type="GeneID" id="62153868"/>
<organism evidence="2 3">
    <name type="scientific">Botrytis byssoidea</name>
    <dbReference type="NCBI Taxonomy" id="139641"/>
    <lineage>
        <taxon>Eukaryota</taxon>
        <taxon>Fungi</taxon>
        <taxon>Dikarya</taxon>
        <taxon>Ascomycota</taxon>
        <taxon>Pezizomycotina</taxon>
        <taxon>Leotiomycetes</taxon>
        <taxon>Helotiales</taxon>
        <taxon>Sclerotiniaceae</taxon>
        <taxon>Botrytis</taxon>
    </lineage>
</organism>
<evidence type="ECO:0000256" key="1">
    <source>
        <dbReference type="SAM" id="Phobius"/>
    </source>
</evidence>
<keyword evidence="1" id="KW-1133">Transmembrane helix</keyword>
<dbReference type="RefSeq" id="XP_038728505.1">
    <property type="nucleotide sequence ID" value="XM_038880795.1"/>
</dbReference>
<sequence length="70" mass="7952">MSPSQKLPNSTNFTQNTKEIPEDFSHLFELLVVVGVVFVGGIAMILMVYDIESNRDKKRAKEILVDKELQ</sequence>
<evidence type="ECO:0000313" key="2">
    <source>
        <dbReference type="EMBL" id="KAF7926771.1"/>
    </source>
</evidence>
<keyword evidence="1" id="KW-0812">Transmembrane</keyword>
<accession>A0A9P5I1G2</accession>
<reference evidence="2 3" key="1">
    <citation type="journal article" date="2020" name="Genome Biol. Evol.">
        <title>Comparative genomics of Sclerotiniaceae.</title>
        <authorList>
            <person name="Valero Jimenez C.A."/>
            <person name="Steentjes M."/>
            <person name="Scholten O.E."/>
            <person name="Van Kan J.A.L."/>
        </authorList>
    </citation>
    <scope>NUCLEOTIDE SEQUENCE [LARGE SCALE GENOMIC DNA]</scope>
    <source>
        <strain evidence="2 3">MUCL 94</strain>
    </source>
</reference>
<dbReference type="EMBL" id="RCSW01000026">
    <property type="protein sequence ID" value="KAF7926771.1"/>
    <property type="molecule type" value="Genomic_DNA"/>
</dbReference>
<gene>
    <name evidence="2" type="ORF">EAE97_010280</name>
</gene>
<keyword evidence="3" id="KW-1185">Reference proteome</keyword>
<name>A0A9P5I1G2_9HELO</name>
<keyword evidence="1" id="KW-0472">Membrane</keyword>
<feature type="transmembrane region" description="Helical" evidence="1">
    <location>
        <begin position="27"/>
        <end position="49"/>
    </location>
</feature>
<comment type="caution">
    <text evidence="2">The sequence shown here is derived from an EMBL/GenBank/DDBJ whole genome shotgun (WGS) entry which is preliminary data.</text>
</comment>
<dbReference type="Proteomes" id="UP000710849">
    <property type="component" value="Unassembled WGS sequence"/>
</dbReference>
<protein>
    <submittedName>
        <fullName evidence="2">Uncharacterized protein</fullName>
    </submittedName>
</protein>